<keyword evidence="1" id="KW-0732">Signal</keyword>
<feature type="non-terminal residue" evidence="2">
    <location>
        <position position="126"/>
    </location>
</feature>
<accession>A0A7R9QRB2</accession>
<sequence>MLVLVVVVFAVCWLCLLKSWITEQMISKKALSYNPFIYCWLNSTFRTGAKKFFSYLMRCDLRPVVSISDERRRSSINDNETRLDTVVTTATTTLNNKKLSIMSLQESPDNISANAVNVDVEHDVYN</sequence>
<feature type="chain" id="PRO_5036211897" description="ATP synthase F0 subunit 8" evidence="1">
    <location>
        <begin position="20"/>
        <end position="126"/>
    </location>
</feature>
<protein>
    <recommendedName>
        <fullName evidence="4">ATP synthase F0 subunit 8</fullName>
    </recommendedName>
</protein>
<dbReference type="Gene3D" id="1.20.1070.10">
    <property type="entry name" value="Rhodopsin 7-helix transmembrane proteins"/>
    <property type="match status" value="1"/>
</dbReference>
<proteinExistence type="predicted"/>
<dbReference type="EMBL" id="CAJPVJ010009770">
    <property type="protein sequence ID" value="CAG2172807.1"/>
    <property type="molecule type" value="Genomic_DNA"/>
</dbReference>
<dbReference type="AlphaFoldDB" id="A0A7R9QRB2"/>
<dbReference type="OrthoDB" id="6520213at2759"/>
<organism evidence="2">
    <name type="scientific">Oppiella nova</name>
    <dbReference type="NCBI Taxonomy" id="334625"/>
    <lineage>
        <taxon>Eukaryota</taxon>
        <taxon>Metazoa</taxon>
        <taxon>Ecdysozoa</taxon>
        <taxon>Arthropoda</taxon>
        <taxon>Chelicerata</taxon>
        <taxon>Arachnida</taxon>
        <taxon>Acari</taxon>
        <taxon>Acariformes</taxon>
        <taxon>Sarcoptiformes</taxon>
        <taxon>Oribatida</taxon>
        <taxon>Brachypylina</taxon>
        <taxon>Oppioidea</taxon>
        <taxon>Oppiidae</taxon>
        <taxon>Oppiella</taxon>
    </lineage>
</organism>
<name>A0A7R9QRB2_9ACAR</name>
<dbReference type="SUPFAM" id="SSF81321">
    <property type="entry name" value="Family A G protein-coupled receptor-like"/>
    <property type="match status" value="1"/>
</dbReference>
<evidence type="ECO:0000256" key="1">
    <source>
        <dbReference type="SAM" id="SignalP"/>
    </source>
</evidence>
<keyword evidence="3" id="KW-1185">Reference proteome</keyword>
<dbReference type="Proteomes" id="UP000728032">
    <property type="component" value="Unassembled WGS sequence"/>
</dbReference>
<evidence type="ECO:0000313" key="2">
    <source>
        <dbReference type="EMBL" id="CAD7655620.1"/>
    </source>
</evidence>
<gene>
    <name evidence="2" type="ORF">ONB1V03_LOCUS12263</name>
</gene>
<evidence type="ECO:0000313" key="3">
    <source>
        <dbReference type="Proteomes" id="UP000728032"/>
    </source>
</evidence>
<dbReference type="EMBL" id="OC924595">
    <property type="protein sequence ID" value="CAD7655620.1"/>
    <property type="molecule type" value="Genomic_DNA"/>
</dbReference>
<evidence type="ECO:0008006" key="4">
    <source>
        <dbReference type="Google" id="ProtNLM"/>
    </source>
</evidence>
<reference evidence="2" key="1">
    <citation type="submission" date="2020-11" db="EMBL/GenBank/DDBJ databases">
        <authorList>
            <person name="Tran Van P."/>
        </authorList>
    </citation>
    <scope>NUCLEOTIDE SEQUENCE</scope>
</reference>
<feature type="signal peptide" evidence="1">
    <location>
        <begin position="1"/>
        <end position="19"/>
    </location>
</feature>